<evidence type="ECO:0000313" key="2">
    <source>
        <dbReference type="Proteomes" id="UP000518300"/>
    </source>
</evidence>
<protein>
    <submittedName>
        <fullName evidence="1">Uncharacterized protein</fullName>
    </submittedName>
</protein>
<organism evidence="1 2">
    <name type="scientific">Pyxidicoccus fallax</name>
    <dbReference type="NCBI Taxonomy" id="394095"/>
    <lineage>
        <taxon>Bacteria</taxon>
        <taxon>Pseudomonadati</taxon>
        <taxon>Myxococcota</taxon>
        <taxon>Myxococcia</taxon>
        <taxon>Myxococcales</taxon>
        <taxon>Cystobacterineae</taxon>
        <taxon>Myxococcaceae</taxon>
        <taxon>Pyxidicoccus</taxon>
    </lineage>
</organism>
<dbReference type="Proteomes" id="UP000518300">
    <property type="component" value="Unassembled WGS sequence"/>
</dbReference>
<dbReference type="EMBL" id="JABBJJ010000040">
    <property type="protein sequence ID" value="NMO15469.1"/>
    <property type="molecule type" value="Genomic_DNA"/>
</dbReference>
<accession>A0A848L9F7</accession>
<proteinExistence type="predicted"/>
<comment type="caution">
    <text evidence="1">The sequence shown here is derived from an EMBL/GenBank/DDBJ whole genome shotgun (WGS) entry which is preliminary data.</text>
</comment>
<evidence type="ECO:0000313" key="1">
    <source>
        <dbReference type="EMBL" id="NMO15469.1"/>
    </source>
</evidence>
<name>A0A848L9F7_9BACT</name>
<keyword evidence="2" id="KW-1185">Reference proteome</keyword>
<sequence length="139" mass="16101">MDSRTPVIERTVQRLVADWSSLPEERRPWATWVLLWGPLETHEALEVPHPTVPLLGAWFLTDSGYVRRDVWSYLRFRAIQYSPITRYPLANPVAVLEIAPYRDSRALYAAGHFGPLHAYGMRTELDANGQLTEHRFWVS</sequence>
<dbReference type="AlphaFoldDB" id="A0A848L9F7"/>
<dbReference type="RefSeq" id="WP_169344762.1">
    <property type="nucleotide sequence ID" value="NZ_JABBJJ010000040.1"/>
</dbReference>
<reference evidence="1 2" key="1">
    <citation type="submission" date="2020-04" db="EMBL/GenBank/DDBJ databases">
        <title>Draft genome of Pyxidicoccus fallax type strain.</title>
        <authorList>
            <person name="Whitworth D.E."/>
        </authorList>
    </citation>
    <scope>NUCLEOTIDE SEQUENCE [LARGE SCALE GENOMIC DNA]</scope>
    <source>
        <strain evidence="1 2">DSM 14698</strain>
    </source>
</reference>
<gene>
    <name evidence="1" type="ORF">HG543_11475</name>
</gene>